<dbReference type="EMBL" id="QBIY01011822">
    <property type="protein sequence ID" value="RXN28905.1"/>
    <property type="molecule type" value="Genomic_DNA"/>
</dbReference>
<dbReference type="Proteomes" id="UP000290572">
    <property type="component" value="Unassembled WGS sequence"/>
</dbReference>
<keyword evidence="3" id="KW-1185">Reference proteome</keyword>
<accession>A0A498NEJ6</accession>
<organism evidence="2 3">
    <name type="scientific">Labeo rohita</name>
    <name type="common">Indian major carp</name>
    <name type="synonym">Cyprinus rohita</name>
    <dbReference type="NCBI Taxonomy" id="84645"/>
    <lineage>
        <taxon>Eukaryota</taxon>
        <taxon>Metazoa</taxon>
        <taxon>Chordata</taxon>
        <taxon>Craniata</taxon>
        <taxon>Vertebrata</taxon>
        <taxon>Euteleostomi</taxon>
        <taxon>Actinopterygii</taxon>
        <taxon>Neopterygii</taxon>
        <taxon>Teleostei</taxon>
        <taxon>Ostariophysi</taxon>
        <taxon>Cypriniformes</taxon>
        <taxon>Cyprinidae</taxon>
        <taxon>Labeoninae</taxon>
        <taxon>Labeonini</taxon>
        <taxon>Labeo</taxon>
    </lineage>
</organism>
<gene>
    <name evidence="2" type="ORF">ROHU_018634</name>
</gene>
<sequence>MRPFEILPLLQTAFLSQAPEPALSHQMEGPRDPDLAALQLALKRLQTAPAVCRGPRHRCDGGRGPNEAFQGEGDISTIRSRTQPCDRDNS</sequence>
<name>A0A498NEJ6_LABRO</name>
<evidence type="ECO:0000313" key="2">
    <source>
        <dbReference type="EMBL" id="RXN28905.1"/>
    </source>
</evidence>
<evidence type="ECO:0000313" key="3">
    <source>
        <dbReference type="Proteomes" id="UP000290572"/>
    </source>
</evidence>
<feature type="region of interest" description="Disordered" evidence="1">
    <location>
        <begin position="56"/>
        <end position="90"/>
    </location>
</feature>
<proteinExistence type="predicted"/>
<protein>
    <submittedName>
        <fullName evidence="2">Uncharacterized protein</fullName>
    </submittedName>
</protein>
<reference evidence="2 3" key="1">
    <citation type="submission" date="2018-03" db="EMBL/GenBank/DDBJ databases">
        <title>Draft genome sequence of Rohu Carp (Labeo rohita).</title>
        <authorList>
            <person name="Das P."/>
            <person name="Kushwaha B."/>
            <person name="Joshi C.G."/>
            <person name="Kumar D."/>
            <person name="Nagpure N.S."/>
            <person name="Sahoo L."/>
            <person name="Das S.P."/>
            <person name="Bit A."/>
            <person name="Patnaik S."/>
            <person name="Meher P.K."/>
            <person name="Jayasankar P."/>
            <person name="Koringa P.G."/>
            <person name="Patel N.V."/>
            <person name="Hinsu A.T."/>
            <person name="Kumar R."/>
            <person name="Pandey M."/>
            <person name="Agarwal S."/>
            <person name="Srivastava S."/>
            <person name="Singh M."/>
            <person name="Iquebal M.A."/>
            <person name="Jaiswal S."/>
            <person name="Angadi U.B."/>
            <person name="Kumar N."/>
            <person name="Raza M."/>
            <person name="Shah T.M."/>
            <person name="Rai A."/>
            <person name="Jena J.K."/>
        </authorList>
    </citation>
    <scope>NUCLEOTIDE SEQUENCE [LARGE SCALE GENOMIC DNA]</scope>
    <source>
        <strain evidence="2">DASCIFA01</strain>
        <tissue evidence="2">Testis</tissue>
    </source>
</reference>
<evidence type="ECO:0000256" key="1">
    <source>
        <dbReference type="SAM" id="MobiDB-lite"/>
    </source>
</evidence>
<dbReference type="AlphaFoldDB" id="A0A498NEJ6"/>
<comment type="caution">
    <text evidence="2">The sequence shown here is derived from an EMBL/GenBank/DDBJ whole genome shotgun (WGS) entry which is preliminary data.</text>
</comment>